<evidence type="ECO:0000313" key="6">
    <source>
        <dbReference type="Proteomes" id="UP000612808"/>
    </source>
</evidence>
<dbReference type="RefSeq" id="WP_203663827.1">
    <property type="nucleotide sequence ID" value="NZ_BAAAZM010000022.1"/>
</dbReference>
<protein>
    <submittedName>
        <fullName evidence="5">LacI family transcriptional regulator</fullName>
    </submittedName>
</protein>
<dbReference type="InterPro" id="IPR001761">
    <property type="entry name" value="Peripla_BP/Lac1_sug-bd_dom"/>
</dbReference>
<keyword evidence="1" id="KW-0805">Transcription regulation</keyword>
<evidence type="ECO:0000256" key="2">
    <source>
        <dbReference type="ARBA" id="ARBA00023125"/>
    </source>
</evidence>
<dbReference type="EMBL" id="BOMB01000043">
    <property type="protein sequence ID" value="GID15487.1"/>
    <property type="molecule type" value="Genomic_DNA"/>
</dbReference>
<name>A0A8J3NFN0_9ACTN</name>
<feature type="domain" description="HTH lacI-type" evidence="4">
    <location>
        <begin position="15"/>
        <end position="69"/>
    </location>
</feature>
<evidence type="ECO:0000313" key="5">
    <source>
        <dbReference type="EMBL" id="GID15487.1"/>
    </source>
</evidence>
<dbReference type="Pfam" id="PF00532">
    <property type="entry name" value="Peripla_BP_1"/>
    <property type="match status" value="1"/>
</dbReference>
<dbReference type="Gene3D" id="1.10.260.40">
    <property type="entry name" value="lambda repressor-like DNA-binding domains"/>
    <property type="match status" value="1"/>
</dbReference>
<dbReference type="AlphaFoldDB" id="A0A8J3NFN0"/>
<dbReference type="SMART" id="SM00354">
    <property type="entry name" value="HTH_LACI"/>
    <property type="match status" value="1"/>
</dbReference>
<dbReference type="PANTHER" id="PTHR30146:SF109">
    <property type="entry name" value="HTH-TYPE TRANSCRIPTIONAL REGULATOR GALS"/>
    <property type="match status" value="1"/>
</dbReference>
<keyword evidence="6" id="KW-1185">Reference proteome</keyword>
<dbReference type="Pfam" id="PF00356">
    <property type="entry name" value="LacI"/>
    <property type="match status" value="1"/>
</dbReference>
<dbReference type="CDD" id="cd06267">
    <property type="entry name" value="PBP1_LacI_sugar_binding-like"/>
    <property type="match status" value="1"/>
</dbReference>
<comment type="caution">
    <text evidence="5">The sequence shown here is derived from an EMBL/GenBank/DDBJ whole genome shotgun (WGS) entry which is preliminary data.</text>
</comment>
<organism evidence="5 6">
    <name type="scientific">Actinocatenispora rupis</name>
    <dbReference type="NCBI Taxonomy" id="519421"/>
    <lineage>
        <taxon>Bacteria</taxon>
        <taxon>Bacillati</taxon>
        <taxon>Actinomycetota</taxon>
        <taxon>Actinomycetes</taxon>
        <taxon>Micromonosporales</taxon>
        <taxon>Micromonosporaceae</taxon>
        <taxon>Actinocatenispora</taxon>
    </lineage>
</organism>
<proteinExistence type="predicted"/>
<dbReference type="InterPro" id="IPR000843">
    <property type="entry name" value="HTH_LacI"/>
</dbReference>
<evidence type="ECO:0000256" key="3">
    <source>
        <dbReference type="ARBA" id="ARBA00023163"/>
    </source>
</evidence>
<keyword evidence="3" id="KW-0804">Transcription</keyword>
<dbReference type="SUPFAM" id="SSF47413">
    <property type="entry name" value="lambda repressor-like DNA-binding domains"/>
    <property type="match status" value="1"/>
</dbReference>
<dbReference type="InterPro" id="IPR028082">
    <property type="entry name" value="Peripla_BP_I"/>
</dbReference>
<dbReference type="Proteomes" id="UP000612808">
    <property type="component" value="Unassembled WGS sequence"/>
</dbReference>
<dbReference type="SUPFAM" id="SSF53822">
    <property type="entry name" value="Periplasmic binding protein-like I"/>
    <property type="match status" value="1"/>
</dbReference>
<dbReference type="Gene3D" id="3.40.50.2300">
    <property type="match status" value="2"/>
</dbReference>
<gene>
    <name evidence="5" type="ORF">Aru02nite_63760</name>
</gene>
<reference evidence="5" key="1">
    <citation type="submission" date="2021-01" db="EMBL/GenBank/DDBJ databases">
        <title>Whole genome shotgun sequence of Actinocatenispora rupis NBRC 107355.</title>
        <authorList>
            <person name="Komaki H."/>
            <person name="Tamura T."/>
        </authorList>
    </citation>
    <scope>NUCLEOTIDE SEQUENCE</scope>
    <source>
        <strain evidence="5">NBRC 107355</strain>
    </source>
</reference>
<keyword evidence="2" id="KW-0238">DNA-binding</keyword>
<evidence type="ECO:0000259" key="4">
    <source>
        <dbReference type="PROSITE" id="PS50932"/>
    </source>
</evidence>
<evidence type="ECO:0000256" key="1">
    <source>
        <dbReference type="ARBA" id="ARBA00023015"/>
    </source>
</evidence>
<dbReference type="PROSITE" id="PS50932">
    <property type="entry name" value="HTH_LACI_2"/>
    <property type="match status" value="1"/>
</dbReference>
<dbReference type="PANTHER" id="PTHR30146">
    <property type="entry name" value="LACI-RELATED TRANSCRIPTIONAL REPRESSOR"/>
    <property type="match status" value="1"/>
</dbReference>
<dbReference type="GO" id="GO:0003700">
    <property type="term" value="F:DNA-binding transcription factor activity"/>
    <property type="evidence" value="ECO:0007669"/>
    <property type="project" value="TreeGrafter"/>
</dbReference>
<sequence length="348" mass="36846">MTTRSGTESFGSESMTMRDVARRLGVSPMTVSRALRGARGISEATRARVLAGVSELGYRPNKLARGLRSGGPNELIGLVVTNLANPFYSQLAIGVEQVAVSFGARVVLGGTGEDAGTEQEVVADLVSRGVDGLVVVPTGYDHAHLGAVTAHGTPVVLAASPPMGIDADCVVVDDFGGTREACRRLLARGHRRIGFLGLPASLWTGSERFRGYAVALEEAGIDVDERYVSRHRGDIALAERAARDMLALPDRPTALVTANNRNTIGALRALRDWTGDDIALAGFDDIELADMLQLPLTVVSYSAVDVGRSAAKLLFEHLESSGPLPRSSRRVVIPTTLVDHPTAALVPH</sequence>
<dbReference type="GO" id="GO:0000976">
    <property type="term" value="F:transcription cis-regulatory region binding"/>
    <property type="evidence" value="ECO:0007669"/>
    <property type="project" value="TreeGrafter"/>
</dbReference>
<dbReference type="InterPro" id="IPR010982">
    <property type="entry name" value="Lambda_DNA-bd_dom_sf"/>
</dbReference>
<dbReference type="CDD" id="cd01392">
    <property type="entry name" value="HTH_LacI"/>
    <property type="match status" value="1"/>
</dbReference>
<accession>A0A8J3NFN0</accession>